<dbReference type="Proteomes" id="UP000266861">
    <property type="component" value="Unassembled WGS sequence"/>
</dbReference>
<proteinExistence type="predicted"/>
<sequence>MDNWLFYSKSYWKKCEKLVTAKLRKSHGKIESKILIIFDRRTPSSCEHSFFTLKWILGDHRTRMSVEKLEGLAKDFLEIDEEENEVGNNDEIDRRDSLIVEDIVDLINFNDEISEEGEAEEIGILEYNPEDIVENFILNEGENDVEESDELVETNKESSQSEMEE</sequence>
<comment type="caution">
    <text evidence="2">The sequence shown here is derived from an EMBL/GenBank/DDBJ whole genome shotgun (WGS) entry which is preliminary data.</text>
</comment>
<organism evidence="2 3">
    <name type="scientific">Diversispora epigaea</name>
    <dbReference type="NCBI Taxonomy" id="1348612"/>
    <lineage>
        <taxon>Eukaryota</taxon>
        <taxon>Fungi</taxon>
        <taxon>Fungi incertae sedis</taxon>
        <taxon>Mucoromycota</taxon>
        <taxon>Glomeromycotina</taxon>
        <taxon>Glomeromycetes</taxon>
        <taxon>Diversisporales</taxon>
        <taxon>Diversisporaceae</taxon>
        <taxon>Diversispora</taxon>
    </lineage>
</organism>
<evidence type="ECO:0000313" key="2">
    <source>
        <dbReference type="EMBL" id="RHZ43231.1"/>
    </source>
</evidence>
<protein>
    <submittedName>
        <fullName evidence="2">Uncharacterized protein</fullName>
    </submittedName>
</protein>
<evidence type="ECO:0000256" key="1">
    <source>
        <dbReference type="SAM" id="MobiDB-lite"/>
    </source>
</evidence>
<feature type="region of interest" description="Disordered" evidence="1">
    <location>
        <begin position="140"/>
        <end position="165"/>
    </location>
</feature>
<name>A0A397FWS8_9GLOM</name>
<evidence type="ECO:0000313" key="3">
    <source>
        <dbReference type="Proteomes" id="UP000266861"/>
    </source>
</evidence>
<gene>
    <name evidence="2" type="ORF">Glove_819000g4</name>
</gene>
<keyword evidence="3" id="KW-1185">Reference proteome</keyword>
<dbReference type="STRING" id="1348612.A0A397FWS8"/>
<dbReference type="EMBL" id="PQFF01000731">
    <property type="protein sequence ID" value="RHZ43231.1"/>
    <property type="molecule type" value="Genomic_DNA"/>
</dbReference>
<dbReference type="OrthoDB" id="10629507at2759"/>
<feature type="compositionally biased region" description="Acidic residues" evidence="1">
    <location>
        <begin position="141"/>
        <end position="152"/>
    </location>
</feature>
<dbReference type="AlphaFoldDB" id="A0A397FWS8"/>
<reference evidence="2 3" key="1">
    <citation type="submission" date="2018-08" db="EMBL/GenBank/DDBJ databases">
        <title>Genome and evolution of the arbuscular mycorrhizal fungus Diversispora epigaea (formerly Glomus versiforme) and its bacterial endosymbionts.</title>
        <authorList>
            <person name="Sun X."/>
            <person name="Fei Z."/>
            <person name="Harrison M."/>
        </authorList>
    </citation>
    <scope>NUCLEOTIDE SEQUENCE [LARGE SCALE GENOMIC DNA]</scope>
    <source>
        <strain evidence="2 3">IT104</strain>
    </source>
</reference>
<accession>A0A397FWS8</accession>